<dbReference type="InterPro" id="IPR036390">
    <property type="entry name" value="WH_DNA-bd_sf"/>
</dbReference>
<dbReference type="EMBL" id="NPIB01000034">
    <property type="protein sequence ID" value="PLC56272.1"/>
    <property type="molecule type" value="Genomic_DNA"/>
</dbReference>
<dbReference type="GO" id="GO:0003887">
    <property type="term" value="F:DNA-directed DNA polymerase activity"/>
    <property type="evidence" value="ECO:0007669"/>
    <property type="project" value="InterPro"/>
</dbReference>
<name>A0A2N4UMN9_9GAMM</name>
<dbReference type="InterPro" id="IPR036388">
    <property type="entry name" value="WH-like_DNA-bd_sf"/>
</dbReference>
<gene>
    <name evidence="3" type="ORF">CIK00_19390</name>
</gene>
<dbReference type="SUPFAM" id="SSF46785">
    <property type="entry name" value="Winged helix' DNA-binding domain"/>
    <property type="match status" value="1"/>
</dbReference>
<proteinExistence type="inferred from homology"/>
<dbReference type="GO" id="GO:0006270">
    <property type="term" value="P:DNA replication initiation"/>
    <property type="evidence" value="ECO:0007669"/>
    <property type="project" value="InterPro"/>
</dbReference>
<evidence type="ECO:0000313" key="3">
    <source>
        <dbReference type="EMBL" id="PLC56272.1"/>
    </source>
</evidence>
<dbReference type="InterPro" id="IPR000525">
    <property type="entry name" value="Initiator_Rep_WH1"/>
</dbReference>
<sequence>MKKGNVVKPHVVITARMDLSAREQDLLTLLMLSIKKKYDELVFNTKDGDYDLTKIPQKYTYTKSELAEIFDVTPNSLAKKEKDQDGQSNYLFENACKALWNKGIEIKGKNGSFMLIRLLSYAEYDGRTLTLETPSIIVSEMLDYSRHGMGIIDYKLLFKLKGQYEKRILELISRFKNKRDFECTIGEFCLMVGTNLENYVSWRAFSNTVLIKSLSNIEKSSGGMWKIKSGKGFEIKKTSNKKSYGANDIIILKMKYNDLGNKADEFKKEYQSVLKGKMDSSHKLNNILSDIDKYNLDGYKATSEFIKMWAACMAAVNNSN</sequence>
<comment type="similarity">
    <text evidence="1">Belongs to the initiator RepB protein family.</text>
</comment>
<organism evidence="3 4">
    <name type="scientific">Photobacterium carnosum</name>
    <dbReference type="NCBI Taxonomy" id="2023717"/>
    <lineage>
        <taxon>Bacteria</taxon>
        <taxon>Pseudomonadati</taxon>
        <taxon>Pseudomonadota</taxon>
        <taxon>Gammaproteobacteria</taxon>
        <taxon>Vibrionales</taxon>
        <taxon>Vibrionaceae</taxon>
        <taxon>Photobacterium</taxon>
    </lineage>
</organism>
<reference evidence="3 4" key="1">
    <citation type="journal article" date="2018" name="Syst. Appl. Microbiol.">
        <title>Photobacterium carnosum sp. nov., isolated from spoiled modified atmosphere packaged poultry meat.</title>
        <authorList>
            <person name="Hilgarth M."/>
            <person name="Fuertes S."/>
            <person name="Ehrmann M."/>
            <person name="Vogel R.F."/>
        </authorList>
    </citation>
    <scope>NUCLEOTIDE SEQUENCE [LARGE SCALE GENOMIC DNA]</scope>
    <source>
        <strain evidence="3 4">TMW 2.2021</strain>
    </source>
</reference>
<dbReference type="AlphaFoldDB" id="A0A2N4UMN9"/>
<dbReference type="Proteomes" id="UP000234420">
    <property type="component" value="Unassembled WGS sequence"/>
</dbReference>
<dbReference type="RefSeq" id="WP_101770224.1">
    <property type="nucleotide sequence ID" value="NZ_BPPU01000006.1"/>
</dbReference>
<protein>
    <recommendedName>
        <fullName evidence="2">Initiator Rep protein WH1 domain-containing protein</fullName>
    </recommendedName>
</protein>
<accession>A0A2N4UMN9</accession>
<keyword evidence="4" id="KW-1185">Reference proteome</keyword>
<evidence type="ECO:0000259" key="2">
    <source>
        <dbReference type="Pfam" id="PF01051"/>
    </source>
</evidence>
<comment type="caution">
    <text evidence="3">The sequence shown here is derived from an EMBL/GenBank/DDBJ whole genome shotgun (WGS) entry which is preliminary data.</text>
</comment>
<evidence type="ECO:0000256" key="1">
    <source>
        <dbReference type="ARBA" id="ARBA00038283"/>
    </source>
</evidence>
<feature type="domain" description="Initiator Rep protein WH1" evidence="2">
    <location>
        <begin position="6"/>
        <end position="172"/>
    </location>
</feature>
<dbReference type="Gene3D" id="1.10.10.10">
    <property type="entry name" value="Winged helix-like DNA-binding domain superfamily/Winged helix DNA-binding domain"/>
    <property type="match status" value="2"/>
</dbReference>
<dbReference type="OrthoDB" id="5810823at2"/>
<dbReference type="Pfam" id="PF01051">
    <property type="entry name" value="Rep3_N"/>
    <property type="match status" value="1"/>
</dbReference>
<evidence type="ECO:0000313" key="4">
    <source>
        <dbReference type="Proteomes" id="UP000234420"/>
    </source>
</evidence>